<evidence type="ECO:0000256" key="12">
    <source>
        <dbReference type="ARBA" id="ARBA00059423"/>
    </source>
</evidence>
<comment type="catalytic activity">
    <reaction evidence="11">
        <text>L-glutamate 5-semialdehyde + phosphate + NADP(+) = L-glutamyl 5-phosphate + NADPH + H(+)</text>
        <dbReference type="Rhea" id="RHEA:19541"/>
        <dbReference type="ChEBI" id="CHEBI:15378"/>
        <dbReference type="ChEBI" id="CHEBI:43474"/>
        <dbReference type="ChEBI" id="CHEBI:57783"/>
        <dbReference type="ChEBI" id="CHEBI:58066"/>
        <dbReference type="ChEBI" id="CHEBI:58274"/>
        <dbReference type="ChEBI" id="CHEBI:58349"/>
        <dbReference type="EC" id="1.2.1.41"/>
    </reaction>
</comment>
<feature type="region of interest" description="Disordered" evidence="18">
    <location>
        <begin position="1023"/>
        <end position="1048"/>
    </location>
</feature>
<accession>A0A5N5QKY1</accession>
<keyword evidence="16" id="KW-0479">Metal-binding</keyword>
<dbReference type="Pfam" id="PF00171">
    <property type="entry name" value="Aldedh"/>
    <property type="match status" value="1"/>
</dbReference>
<keyword evidence="5" id="KW-0641">Proline biosynthesis</keyword>
<evidence type="ECO:0000313" key="22">
    <source>
        <dbReference type="EMBL" id="KAB5592412.1"/>
    </source>
</evidence>
<dbReference type="Pfam" id="PF05241">
    <property type="entry name" value="EBP"/>
    <property type="match status" value="1"/>
</dbReference>
<keyword evidence="16" id="KW-0863">Zinc-finger</keyword>
<organism evidence="22 23">
    <name type="scientific">Ceratobasidium theobromae</name>
    <dbReference type="NCBI Taxonomy" id="1582974"/>
    <lineage>
        <taxon>Eukaryota</taxon>
        <taxon>Fungi</taxon>
        <taxon>Dikarya</taxon>
        <taxon>Basidiomycota</taxon>
        <taxon>Agaricomycotina</taxon>
        <taxon>Agaricomycetes</taxon>
        <taxon>Cantharellales</taxon>
        <taxon>Ceratobasidiaceae</taxon>
        <taxon>Ceratobasidium</taxon>
    </lineage>
</organism>
<dbReference type="InterPro" id="IPR011422">
    <property type="entry name" value="BRAP2/ETP1_RRM"/>
</dbReference>
<evidence type="ECO:0000259" key="20">
    <source>
        <dbReference type="PROSITE" id="PS50271"/>
    </source>
</evidence>
<dbReference type="SUPFAM" id="SSF53720">
    <property type="entry name" value="ALDH-like"/>
    <property type="match status" value="1"/>
</dbReference>
<dbReference type="GO" id="GO:0055129">
    <property type="term" value="P:L-proline biosynthetic process"/>
    <property type="evidence" value="ECO:0007669"/>
    <property type="project" value="UniProtKB-UniPathway"/>
</dbReference>
<dbReference type="OrthoDB" id="273556at2759"/>
<dbReference type="Gene3D" id="3.30.40.10">
    <property type="entry name" value="Zinc/RING finger domain, C3HC4 (zinc finger)"/>
    <property type="match status" value="2"/>
</dbReference>
<dbReference type="UniPathway" id="UPA00098">
    <property type="reaction ID" value="UER00360"/>
</dbReference>
<dbReference type="SMART" id="SM00290">
    <property type="entry name" value="ZnF_UBP"/>
    <property type="match status" value="1"/>
</dbReference>
<keyword evidence="9" id="KW-0560">Oxidoreductase</keyword>
<feature type="domain" description="EXPERA" evidence="21">
    <location>
        <begin position="1"/>
        <end position="160"/>
    </location>
</feature>
<evidence type="ECO:0000256" key="14">
    <source>
        <dbReference type="ARBA" id="ARBA00075718"/>
    </source>
</evidence>
<evidence type="ECO:0000259" key="19">
    <source>
        <dbReference type="PROSITE" id="PS50089"/>
    </source>
</evidence>
<evidence type="ECO:0000256" key="13">
    <source>
        <dbReference type="ARBA" id="ARBA00060997"/>
    </source>
</evidence>
<comment type="function">
    <text evidence="12">Catalyzes the NADPH dependent reduction of L-gamma-glutamyl 5-phosphate into L-glutamate 5-semialdehyde and phosphate. The product spontaneously undergoes cyclization to form 1-pyrroline-5-carboxylate.</text>
</comment>
<dbReference type="NCBIfam" id="TIGR00407">
    <property type="entry name" value="proA"/>
    <property type="match status" value="1"/>
</dbReference>
<comment type="pathway">
    <text evidence="2">Amino-acid biosynthesis; L-proline biosynthesis; L-glutamate 5-semialdehyde from L-glutamate: step 2/2.</text>
</comment>
<dbReference type="Pfam" id="PF02148">
    <property type="entry name" value="zf-UBP"/>
    <property type="match status" value="1"/>
</dbReference>
<dbReference type="PROSITE" id="PS51751">
    <property type="entry name" value="EXPERA"/>
    <property type="match status" value="1"/>
</dbReference>
<dbReference type="Gene3D" id="3.40.605.10">
    <property type="entry name" value="Aldehyde Dehydrogenase, Chain A, domain 1"/>
    <property type="match status" value="1"/>
</dbReference>
<sequence>MDLIYFIYFVIHIPPTLLMDLPALLPMGSLPPIFRVLPNFYLEMSGDPLIAGAMDLHGTQTQFTWFRSFLAMEELFQLPMFITGIYLLRKNSLYVPLLLIVYGTHVTTTMVPVLATVLATPETATGIVDKGSPFSSLNPSQFSMLMSSYIPFLIMPLTMAVDGARRILRLMNQSIARTSKKAFEASQLVGHEDRVAALHAIRQALQDNKAAILEANKLDMQAAQALVDAGNLAPSLVKRLDLASGDKWDSMLQGVIDVANLPDPNGIVSYARKLDDDLELYRVSCPIGALLVIFEARPEVVINIAALAIKSGNSAILKGGKESAQTAQQLSLTIRSALAKSNLDEYYIQTVETRSEVSSLLEMDEYIDLVIPRGSNALVKSIQHNTRIPVMGHADGLCAVYLDEAANLNKAVRVVVDSKTNYPAACNASETLLVHSSLLDTIWPKVAEALLSNNVELRCDPETLQPLGILTQSSSHLVKPSAPEDYKTEFLSHTIAVLAVPSLAAAVAHINSHSSHHTDSIVTENQNNASIFCRSVDSAGVFVNASTRFADGFRYGFGTEVGISTGRTHARGPVGLDGLVIYKYLLRSSSGEGHIVGEYGVGEGKKKFKHTEIQEKHSGAQEASTAIARRSASMLNYHIVISIFKPAKPSANTFIPTSLFADFPNHPQLITSNADPTPLEASLIPARTSKDYRLGHIGVNWVDFIIKNDGSRSEIANMKRAGSAFRAASGKFIPTNEIRSGVANLSQGVVHILRESRGPSRKDADSPPKLLEEFSHEDGTVLAILAVPSYIGPSDFLAWTSPAADGIQHLRIVHDNQPNRSMAVIKFRAKVDADAFLETYNGRQFTPMEPETCHVVRVLSVRINTLDVSSPIPYFADQATIMSELPTCPVCLERMDAALTGLVTVACSHTFHCACLSKWGDVRCPVCRYSQTMMVTHPPSTVQVDPNARCSDCGTDANLWICLICGNIGCGRYARAHAHAHHEFSAHLYALELATQRVWDYAGDGYIHRLIHNRAEGKLVELPSSSNTINGGGTTNGESSLGPGPDDMRAAEKVEAVGLEYANLLASQLDSQRAYFEEQAAELRTALEATRAELSRVKAAAEERAKEDETSRAEASERASESEIARVNAQKRADRMQELARKLEKDLKAERAVSEGLMTRINKLQEAEAVGARERADLQERLKDVEEQLRDVMFFLEAKTTIEQQGEQSELAGGSIIVPPALSTSVPQKGSSRKKKGGR</sequence>
<proteinExistence type="inferred from homology"/>
<evidence type="ECO:0000256" key="11">
    <source>
        <dbReference type="ARBA" id="ARBA00049024"/>
    </source>
</evidence>
<dbReference type="NCBIfam" id="NF001221">
    <property type="entry name" value="PRK00197.1"/>
    <property type="match status" value="1"/>
</dbReference>
<evidence type="ECO:0000256" key="17">
    <source>
        <dbReference type="PROSITE-ProRule" id="PRU01087"/>
    </source>
</evidence>
<dbReference type="Pfam" id="PF13639">
    <property type="entry name" value="zf-RING_2"/>
    <property type="match status" value="1"/>
</dbReference>
<dbReference type="CDD" id="cd07079">
    <property type="entry name" value="ALDH_F18-19_ProA-GPR"/>
    <property type="match status" value="1"/>
</dbReference>
<feature type="region of interest" description="Disordered" evidence="18">
    <location>
        <begin position="1206"/>
        <end position="1239"/>
    </location>
</feature>
<evidence type="ECO:0000256" key="5">
    <source>
        <dbReference type="ARBA" id="ARBA00022650"/>
    </source>
</evidence>
<dbReference type="GO" id="GO:0008270">
    <property type="term" value="F:zinc ion binding"/>
    <property type="evidence" value="ECO:0007669"/>
    <property type="project" value="UniProtKB-KW"/>
</dbReference>
<feature type="domain" description="UBP-type" evidence="20">
    <location>
        <begin position="925"/>
        <end position="1026"/>
    </location>
</feature>
<dbReference type="InterPro" id="IPR013083">
    <property type="entry name" value="Znf_RING/FYVE/PHD"/>
</dbReference>
<keyword evidence="8 17" id="KW-1133">Transmembrane helix</keyword>
<dbReference type="FunFam" id="3.40.309.10:FF:000006">
    <property type="entry name" value="Gamma-glutamyl phosphate reductase"/>
    <property type="match status" value="1"/>
</dbReference>
<dbReference type="SMART" id="SM00184">
    <property type="entry name" value="RING"/>
    <property type="match status" value="1"/>
</dbReference>
<dbReference type="InterPro" id="IPR001607">
    <property type="entry name" value="Znf_UBP"/>
</dbReference>
<evidence type="ECO:0000256" key="8">
    <source>
        <dbReference type="ARBA" id="ARBA00022989"/>
    </source>
</evidence>
<keyword evidence="7" id="KW-0521">NADP</keyword>
<keyword evidence="23" id="KW-1185">Reference proteome</keyword>
<dbReference type="HAMAP" id="MF_00412">
    <property type="entry name" value="ProA"/>
    <property type="match status" value="1"/>
</dbReference>
<evidence type="ECO:0000256" key="18">
    <source>
        <dbReference type="SAM" id="MobiDB-lite"/>
    </source>
</evidence>
<dbReference type="InterPro" id="IPR016162">
    <property type="entry name" value="Ald_DH_N"/>
</dbReference>
<evidence type="ECO:0000256" key="6">
    <source>
        <dbReference type="ARBA" id="ARBA00022692"/>
    </source>
</evidence>
<feature type="compositionally biased region" description="Basic and acidic residues" evidence="18">
    <location>
        <begin position="1101"/>
        <end position="1124"/>
    </location>
</feature>
<keyword evidence="16" id="KW-0862">Zinc</keyword>
<dbReference type="AlphaFoldDB" id="A0A5N5QKY1"/>
<comment type="caution">
    <text evidence="22">The sequence shown here is derived from an EMBL/GenBank/DDBJ whole genome shotgun (WGS) entry which is preliminary data.</text>
</comment>
<dbReference type="PANTHER" id="PTHR11063">
    <property type="entry name" value="GLUTAMATE SEMIALDEHYDE DEHYDROGENASE"/>
    <property type="match status" value="1"/>
</dbReference>
<evidence type="ECO:0000256" key="4">
    <source>
        <dbReference type="ARBA" id="ARBA00022605"/>
    </source>
</evidence>
<reference evidence="22 23" key="1">
    <citation type="journal article" date="2019" name="Fungal Biol. Biotechnol.">
        <title>Draft genome sequence of fastidious pathogen Ceratobasidium theobromae, which causes vascular-streak dieback in Theobroma cacao.</title>
        <authorList>
            <person name="Ali S.S."/>
            <person name="Asman A."/>
            <person name="Shao J."/>
            <person name="Firmansyah A.P."/>
            <person name="Susilo A.W."/>
            <person name="Rosmana A."/>
            <person name="McMahon P."/>
            <person name="Junaid M."/>
            <person name="Guest D."/>
            <person name="Kheng T.Y."/>
            <person name="Meinhardt L.W."/>
            <person name="Bailey B.A."/>
        </authorList>
    </citation>
    <scope>NUCLEOTIDE SEQUENCE [LARGE SCALE GENOMIC DNA]</scope>
    <source>
        <strain evidence="22 23">CT2</strain>
    </source>
</reference>
<comment type="similarity">
    <text evidence="13">Belongs to the gamma-glutamyl phosphate reductase family.</text>
</comment>
<dbReference type="InterPro" id="IPR047243">
    <property type="entry name" value="RING-H2_BRAP2"/>
</dbReference>
<evidence type="ECO:0000256" key="2">
    <source>
        <dbReference type="ARBA" id="ARBA00004985"/>
    </source>
</evidence>
<dbReference type="InterPro" id="IPR001841">
    <property type="entry name" value="Znf_RING"/>
</dbReference>
<dbReference type="EC" id="1.2.1.41" evidence="3"/>
<dbReference type="PANTHER" id="PTHR11063:SF8">
    <property type="entry name" value="DELTA-1-PYRROLINE-5-CARBOXYLATE SYNTHASE"/>
    <property type="match status" value="1"/>
</dbReference>
<evidence type="ECO:0000259" key="21">
    <source>
        <dbReference type="PROSITE" id="PS51751"/>
    </source>
</evidence>
<dbReference type="Proteomes" id="UP000383932">
    <property type="component" value="Unassembled WGS sequence"/>
</dbReference>
<evidence type="ECO:0000256" key="9">
    <source>
        <dbReference type="ARBA" id="ARBA00023002"/>
    </source>
</evidence>
<dbReference type="SUPFAM" id="SSF57850">
    <property type="entry name" value="RING/U-box"/>
    <property type="match status" value="2"/>
</dbReference>
<evidence type="ECO:0000256" key="15">
    <source>
        <dbReference type="ARBA" id="ARBA00077451"/>
    </source>
</evidence>
<feature type="region of interest" description="Disordered" evidence="18">
    <location>
        <begin position="1101"/>
        <end position="1130"/>
    </location>
</feature>
<dbReference type="Pfam" id="PF07576">
    <property type="entry name" value="BRAP2"/>
    <property type="match status" value="1"/>
</dbReference>
<evidence type="ECO:0000256" key="1">
    <source>
        <dbReference type="ARBA" id="ARBA00004141"/>
    </source>
</evidence>
<dbReference type="InterPro" id="IPR016163">
    <property type="entry name" value="Ald_DH_C"/>
</dbReference>
<evidence type="ECO:0000256" key="7">
    <source>
        <dbReference type="ARBA" id="ARBA00022857"/>
    </source>
</evidence>
<keyword evidence="4" id="KW-0028">Amino-acid biosynthesis</keyword>
<feature type="domain" description="RING-type" evidence="19">
    <location>
        <begin position="888"/>
        <end position="928"/>
    </location>
</feature>
<evidence type="ECO:0000313" key="23">
    <source>
        <dbReference type="Proteomes" id="UP000383932"/>
    </source>
</evidence>
<gene>
    <name evidence="22" type="ORF">CTheo_4120</name>
</gene>
<protein>
    <recommendedName>
        <fullName evidence="3">glutamate-5-semialdehyde dehydrogenase</fullName>
        <ecNumber evidence="3">1.2.1.41</ecNumber>
    </recommendedName>
    <alternativeName>
        <fullName evidence="15">Glutamate-5-semialdehyde dehydrogenase</fullName>
    </alternativeName>
    <alternativeName>
        <fullName evidence="14">Glutamyl-gamma-semialdehyde dehydrogenase</fullName>
    </alternativeName>
</protein>
<name>A0A5N5QKY1_9AGAM</name>
<dbReference type="InterPro" id="IPR033118">
    <property type="entry name" value="EXPERA"/>
</dbReference>
<keyword evidence="6 17" id="KW-0812">Transmembrane</keyword>
<dbReference type="PROSITE" id="PS50271">
    <property type="entry name" value="ZF_UBP"/>
    <property type="match status" value="1"/>
</dbReference>
<dbReference type="InterPro" id="IPR000965">
    <property type="entry name" value="GPR_dom"/>
</dbReference>
<dbReference type="CDD" id="cd16457">
    <property type="entry name" value="RING-H2_BRAP2"/>
    <property type="match status" value="1"/>
</dbReference>
<comment type="subcellular location">
    <subcellularLocation>
        <location evidence="1">Membrane</location>
        <topology evidence="1">Multi-pass membrane protein</topology>
    </subcellularLocation>
</comment>
<evidence type="ECO:0000256" key="16">
    <source>
        <dbReference type="PROSITE-ProRule" id="PRU00502"/>
    </source>
</evidence>
<dbReference type="GO" id="GO:0016020">
    <property type="term" value="C:membrane"/>
    <property type="evidence" value="ECO:0007669"/>
    <property type="project" value="UniProtKB-SubCell"/>
</dbReference>
<dbReference type="InterPro" id="IPR015590">
    <property type="entry name" value="Aldehyde_DH_dom"/>
</dbReference>
<dbReference type="PROSITE" id="PS50089">
    <property type="entry name" value="ZF_RING_2"/>
    <property type="match status" value="1"/>
</dbReference>
<dbReference type="EMBL" id="SSOP01000065">
    <property type="protein sequence ID" value="KAB5592412.1"/>
    <property type="molecule type" value="Genomic_DNA"/>
</dbReference>
<evidence type="ECO:0000256" key="10">
    <source>
        <dbReference type="ARBA" id="ARBA00023136"/>
    </source>
</evidence>
<keyword evidence="10 17" id="KW-0472">Membrane</keyword>
<dbReference type="InterPro" id="IPR016161">
    <property type="entry name" value="Ald_DH/histidinol_DH"/>
</dbReference>
<dbReference type="PROSITE" id="PS01223">
    <property type="entry name" value="PROA"/>
    <property type="match status" value="1"/>
</dbReference>
<dbReference type="GO" id="GO:0004350">
    <property type="term" value="F:glutamate-5-semialdehyde dehydrogenase activity"/>
    <property type="evidence" value="ECO:0007669"/>
    <property type="project" value="UniProtKB-EC"/>
</dbReference>
<dbReference type="Gene3D" id="3.40.309.10">
    <property type="entry name" value="Aldehyde Dehydrogenase, Chain A, domain 2"/>
    <property type="match status" value="1"/>
</dbReference>
<dbReference type="InterPro" id="IPR020593">
    <property type="entry name" value="G-glutamylP_reductase_CS"/>
</dbReference>
<evidence type="ECO:0000256" key="3">
    <source>
        <dbReference type="ARBA" id="ARBA00013002"/>
    </source>
</evidence>